<accession>A0A5C5X2N4</accession>
<protein>
    <submittedName>
        <fullName evidence="1">Uncharacterized protein</fullName>
    </submittedName>
</protein>
<reference evidence="1 2" key="1">
    <citation type="submission" date="2019-02" db="EMBL/GenBank/DDBJ databases">
        <title>Deep-cultivation of Planctomycetes and their phenomic and genomic characterization uncovers novel biology.</title>
        <authorList>
            <person name="Wiegand S."/>
            <person name="Jogler M."/>
            <person name="Boedeker C."/>
            <person name="Pinto D."/>
            <person name="Vollmers J."/>
            <person name="Rivas-Marin E."/>
            <person name="Kohn T."/>
            <person name="Peeters S.H."/>
            <person name="Heuer A."/>
            <person name="Rast P."/>
            <person name="Oberbeckmann S."/>
            <person name="Bunk B."/>
            <person name="Jeske O."/>
            <person name="Meyerdierks A."/>
            <person name="Storesund J.E."/>
            <person name="Kallscheuer N."/>
            <person name="Luecker S."/>
            <person name="Lage O.M."/>
            <person name="Pohl T."/>
            <person name="Merkel B.J."/>
            <person name="Hornburger P."/>
            <person name="Mueller R.-W."/>
            <person name="Bruemmer F."/>
            <person name="Labrenz M."/>
            <person name="Spormann A.M."/>
            <person name="Op Den Camp H."/>
            <person name="Overmann J."/>
            <person name="Amann R."/>
            <person name="Jetten M.S.M."/>
            <person name="Mascher T."/>
            <person name="Medema M.H."/>
            <person name="Devos D.P."/>
            <person name="Kaster A.-K."/>
            <person name="Ovreas L."/>
            <person name="Rohde M."/>
            <person name="Galperin M.Y."/>
            <person name="Jogler C."/>
        </authorList>
    </citation>
    <scope>NUCLEOTIDE SEQUENCE [LARGE SCALE GENOMIC DNA]</scope>
    <source>
        <strain evidence="1 2">KOR42</strain>
    </source>
</reference>
<sequence>MVALELPQRQQLEHYQPLTPFMVSRRPPELTSSEERCDCEGSVQRRIALTFSPQLAPACLLASPQPHDE</sequence>
<evidence type="ECO:0000313" key="1">
    <source>
        <dbReference type="EMBL" id="TWT57307.1"/>
    </source>
</evidence>
<keyword evidence="2" id="KW-1185">Reference proteome</keyword>
<name>A0A5C5X2N4_9PLAN</name>
<organism evidence="1 2">
    <name type="scientific">Thalassoglobus neptunius</name>
    <dbReference type="NCBI Taxonomy" id="1938619"/>
    <lineage>
        <taxon>Bacteria</taxon>
        <taxon>Pseudomonadati</taxon>
        <taxon>Planctomycetota</taxon>
        <taxon>Planctomycetia</taxon>
        <taxon>Planctomycetales</taxon>
        <taxon>Planctomycetaceae</taxon>
        <taxon>Thalassoglobus</taxon>
    </lineage>
</organism>
<dbReference type="AlphaFoldDB" id="A0A5C5X2N4"/>
<dbReference type="EMBL" id="SIHI01000001">
    <property type="protein sequence ID" value="TWT57307.1"/>
    <property type="molecule type" value="Genomic_DNA"/>
</dbReference>
<gene>
    <name evidence="1" type="ORF">KOR42_06670</name>
</gene>
<evidence type="ECO:0000313" key="2">
    <source>
        <dbReference type="Proteomes" id="UP000317243"/>
    </source>
</evidence>
<dbReference type="Proteomes" id="UP000317243">
    <property type="component" value="Unassembled WGS sequence"/>
</dbReference>
<proteinExistence type="predicted"/>
<comment type="caution">
    <text evidence="1">The sequence shown here is derived from an EMBL/GenBank/DDBJ whole genome shotgun (WGS) entry which is preliminary data.</text>
</comment>